<evidence type="ECO:0000313" key="2">
    <source>
        <dbReference type="EMBL" id="GJD93796.1"/>
    </source>
</evidence>
<accession>A0ABQ4RSP7</accession>
<sequence>MRTHLTIGAAALIIVGIVTDAEARGRRGRSSVGVGVGVGTSWTSTPRSDAMAKPLSSGDLRLRRPELENSLRRVLPVTAPSIPAAPVVRDAGAARPWCESGRIVGSGAGFCAIN</sequence>
<evidence type="ECO:0000313" key="3">
    <source>
        <dbReference type="Proteomes" id="UP001055125"/>
    </source>
</evidence>
<reference evidence="2" key="2">
    <citation type="submission" date="2021-08" db="EMBL/GenBank/DDBJ databases">
        <authorList>
            <person name="Tani A."/>
            <person name="Ola A."/>
            <person name="Ogura Y."/>
            <person name="Katsura K."/>
            <person name="Hayashi T."/>
        </authorList>
    </citation>
    <scope>NUCLEOTIDE SEQUENCE</scope>
    <source>
        <strain evidence="2">DSM 19015</strain>
    </source>
</reference>
<keyword evidence="3" id="KW-1185">Reference proteome</keyword>
<reference evidence="2" key="1">
    <citation type="journal article" date="2021" name="Front. Microbiol.">
        <title>Comprehensive Comparative Genomics and Phenotyping of Methylobacterium Species.</title>
        <authorList>
            <person name="Alessa O."/>
            <person name="Ogura Y."/>
            <person name="Fujitani Y."/>
            <person name="Takami H."/>
            <person name="Hayashi T."/>
            <person name="Sahin N."/>
            <person name="Tani A."/>
        </authorList>
    </citation>
    <scope>NUCLEOTIDE SEQUENCE</scope>
    <source>
        <strain evidence="2">DSM 19015</strain>
    </source>
</reference>
<dbReference type="Proteomes" id="UP001055125">
    <property type="component" value="Unassembled WGS sequence"/>
</dbReference>
<name>A0ABQ4RSP7_9HYPH</name>
<evidence type="ECO:0008006" key="4">
    <source>
        <dbReference type="Google" id="ProtNLM"/>
    </source>
</evidence>
<organism evidence="2 3">
    <name type="scientific">Methylobacterium iners</name>
    <dbReference type="NCBI Taxonomy" id="418707"/>
    <lineage>
        <taxon>Bacteria</taxon>
        <taxon>Pseudomonadati</taxon>
        <taxon>Pseudomonadota</taxon>
        <taxon>Alphaproteobacteria</taxon>
        <taxon>Hyphomicrobiales</taxon>
        <taxon>Methylobacteriaceae</taxon>
        <taxon>Methylobacterium</taxon>
    </lineage>
</organism>
<evidence type="ECO:0000256" key="1">
    <source>
        <dbReference type="SAM" id="MobiDB-lite"/>
    </source>
</evidence>
<comment type="caution">
    <text evidence="2">The sequence shown here is derived from an EMBL/GenBank/DDBJ whole genome shotgun (WGS) entry which is preliminary data.</text>
</comment>
<gene>
    <name evidence="2" type="ORF">OCOJLMKI_0994</name>
</gene>
<proteinExistence type="predicted"/>
<dbReference type="RefSeq" id="WP_238242991.1">
    <property type="nucleotide sequence ID" value="NZ_BPQP01000016.1"/>
</dbReference>
<dbReference type="EMBL" id="BPQP01000016">
    <property type="protein sequence ID" value="GJD93796.1"/>
    <property type="molecule type" value="Genomic_DNA"/>
</dbReference>
<feature type="region of interest" description="Disordered" evidence="1">
    <location>
        <begin position="24"/>
        <end position="57"/>
    </location>
</feature>
<protein>
    <recommendedName>
        <fullName evidence="4">Secreted protein</fullName>
    </recommendedName>
</protein>